<keyword evidence="1" id="KW-0472">Membrane</keyword>
<feature type="transmembrane region" description="Helical" evidence="1">
    <location>
        <begin position="53"/>
        <end position="72"/>
    </location>
</feature>
<dbReference type="Proteomes" id="UP000218824">
    <property type="component" value="Chromosome"/>
</dbReference>
<dbReference type="GeneID" id="83065026"/>
<sequence>MNHPTFRAEIDKLRILSAVAFLLALGIACAYLLLRGPDPDSARAMLRDPRIFYPAVGLGGALFLGLAAFGAAKLRGGSPLRAGPDGLDLNGAIRIAWRDIDRVEPYYDFTDPALHGYKVVLKDPDRFLAAHRDHRFYRRMLSAQQTAGSPVIVYTNSLRYDPQRFDEVVEHYLRESAARLA</sequence>
<protein>
    <recommendedName>
        <fullName evidence="4">Transmembrane protein</fullName>
    </recommendedName>
</protein>
<dbReference type="KEGG" id="lem:LEN_3202"/>
<gene>
    <name evidence="2" type="ORF">LEN_3202</name>
</gene>
<feature type="transmembrane region" description="Helical" evidence="1">
    <location>
        <begin position="12"/>
        <end position="33"/>
    </location>
</feature>
<proteinExistence type="predicted"/>
<reference evidence="2 3" key="1">
    <citation type="journal article" date="2017" name="DNA Res.">
        <title>Complete genome sequence and expression profile of the commercial lytic enzyme producer Lysobacter enzymogenes M497-1.</title>
        <authorList>
            <person name="Takami H."/>
            <person name="Toyoda A."/>
            <person name="Uchiyama I."/>
            <person name="Itoh T."/>
            <person name="Takaki Y."/>
            <person name="Arai W."/>
            <person name="Nishi S."/>
            <person name="Kawai M."/>
            <person name="Shinya K."/>
            <person name="Ikeda H."/>
        </authorList>
    </citation>
    <scope>NUCLEOTIDE SEQUENCE [LARGE SCALE GENOMIC DNA]</scope>
    <source>
        <strain evidence="2 3">M497-1</strain>
    </source>
</reference>
<evidence type="ECO:0008006" key="4">
    <source>
        <dbReference type="Google" id="ProtNLM"/>
    </source>
</evidence>
<dbReference type="AlphaFoldDB" id="A0AAU9AMX5"/>
<evidence type="ECO:0000313" key="2">
    <source>
        <dbReference type="EMBL" id="BAV98689.1"/>
    </source>
</evidence>
<organism evidence="2 3">
    <name type="scientific">Lysobacter enzymogenes</name>
    <dbReference type="NCBI Taxonomy" id="69"/>
    <lineage>
        <taxon>Bacteria</taxon>
        <taxon>Pseudomonadati</taxon>
        <taxon>Pseudomonadota</taxon>
        <taxon>Gammaproteobacteria</taxon>
        <taxon>Lysobacterales</taxon>
        <taxon>Lysobacteraceae</taxon>
        <taxon>Lysobacter</taxon>
    </lineage>
</organism>
<dbReference type="PROSITE" id="PS51257">
    <property type="entry name" value="PROKAR_LIPOPROTEIN"/>
    <property type="match status" value="1"/>
</dbReference>
<evidence type="ECO:0000256" key="1">
    <source>
        <dbReference type="SAM" id="Phobius"/>
    </source>
</evidence>
<dbReference type="RefSeq" id="WP_096379104.1">
    <property type="nucleotide sequence ID" value="NZ_AP014940.1"/>
</dbReference>
<keyword evidence="1" id="KW-1133">Transmembrane helix</keyword>
<accession>A0AAU9AMX5</accession>
<evidence type="ECO:0000313" key="3">
    <source>
        <dbReference type="Proteomes" id="UP000218824"/>
    </source>
</evidence>
<keyword evidence="1" id="KW-0812">Transmembrane</keyword>
<name>A0AAU9AMX5_LYSEN</name>
<dbReference type="EMBL" id="AP014940">
    <property type="protein sequence ID" value="BAV98689.1"/>
    <property type="molecule type" value="Genomic_DNA"/>
</dbReference>